<accession>A0A0G3WBM1</accession>
<keyword evidence="4" id="KW-0804">Transcription</keyword>
<keyword evidence="1" id="KW-0678">Repressor</keyword>
<dbReference type="STRING" id="84022.CACET_c23020"/>
<evidence type="ECO:0000256" key="4">
    <source>
        <dbReference type="ARBA" id="ARBA00023163"/>
    </source>
</evidence>
<dbReference type="GO" id="GO:0003677">
    <property type="term" value="F:DNA binding"/>
    <property type="evidence" value="ECO:0007669"/>
    <property type="project" value="UniProtKB-KW"/>
</dbReference>
<keyword evidence="7" id="KW-1185">Reference proteome</keyword>
<evidence type="ECO:0000256" key="2">
    <source>
        <dbReference type="ARBA" id="ARBA00023015"/>
    </source>
</evidence>
<dbReference type="Proteomes" id="UP000035704">
    <property type="component" value="Chromosome"/>
</dbReference>
<dbReference type="Gene3D" id="1.10.1660.10">
    <property type="match status" value="1"/>
</dbReference>
<dbReference type="GO" id="GO:0003700">
    <property type="term" value="F:DNA-binding transcription factor activity"/>
    <property type="evidence" value="ECO:0007669"/>
    <property type="project" value="InterPro"/>
</dbReference>
<proteinExistence type="predicted"/>
<dbReference type="KEGG" id="cace:CACET_c23020"/>
<keyword evidence="3" id="KW-0238">DNA-binding</keyword>
<dbReference type="EMBL" id="CP009687">
    <property type="protein sequence ID" value="AKL95748.1"/>
    <property type="molecule type" value="Genomic_DNA"/>
</dbReference>
<dbReference type="SUPFAM" id="SSF46955">
    <property type="entry name" value="Putative DNA-binding domain"/>
    <property type="match status" value="1"/>
</dbReference>
<evidence type="ECO:0000256" key="1">
    <source>
        <dbReference type="ARBA" id="ARBA00022491"/>
    </source>
</evidence>
<protein>
    <recommendedName>
        <fullName evidence="5">HTH merR-type domain-containing protein</fullName>
    </recommendedName>
</protein>
<dbReference type="Pfam" id="PF13411">
    <property type="entry name" value="MerR_1"/>
    <property type="match status" value="1"/>
</dbReference>
<dbReference type="InterPro" id="IPR000551">
    <property type="entry name" value="MerR-type_HTH_dom"/>
</dbReference>
<gene>
    <name evidence="6" type="ORF">CACET_c23020</name>
</gene>
<evidence type="ECO:0000259" key="5">
    <source>
        <dbReference type="PROSITE" id="PS50937"/>
    </source>
</evidence>
<feature type="domain" description="HTH merR-type" evidence="5">
    <location>
        <begin position="3"/>
        <end position="47"/>
    </location>
</feature>
<keyword evidence="2" id="KW-0805">Transcription regulation</keyword>
<sequence>MKYYTIHEFSKLIGRTTQTLRNWDKRGKLKPDHTASNGYRYYSNEQLKQVLNISDDKNRATRTC</sequence>
<organism evidence="6 7">
    <name type="scientific">Clostridium aceticum</name>
    <dbReference type="NCBI Taxonomy" id="84022"/>
    <lineage>
        <taxon>Bacteria</taxon>
        <taxon>Bacillati</taxon>
        <taxon>Bacillota</taxon>
        <taxon>Clostridia</taxon>
        <taxon>Eubacteriales</taxon>
        <taxon>Clostridiaceae</taxon>
        <taxon>Clostridium</taxon>
    </lineage>
</organism>
<dbReference type="InterPro" id="IPR009061">
    <property type="entry name" value="DNA-bd_dom_put_sf"/>
</dbReference>
<reference evidence="6 7" key="1">
    <citation type="submission" date="2014-10" db="EMBL/GenBank/DDBJ databases">
        <title>Genome sequence of Clostridium aceticum DSM 1496.</title>
        <authorList>
            <person name="Poehlein A."/>
            <person name="Schiel-Bengelsdorf B."/>
            <person name="Gottschalk G."/>
            <person name="Duerre P."/>
            <person name="Daniel R."/>
        </authorList>
    </citation>
    <scope>NUCLEOTIDE SEQUENCE [LARGE SCALE GENOMIC DNA]</scope>
    <source>
        <strain evidence="6 7">DSM 1496</strain>
    </source>
</reference>
<dbReference type="PROSITE" id="PS50937">
    <property type="entry name" value="HTH_MERR_2"/>
    <property type="match status" value="1"/>
</dbReference>
<evidence type="ECO:0000313" key="6">
    <source>
        <dbReference type="EMBL" id="AKL95748.1"/>
    </source>
</evidence>
<dbReference type="InterPro" id="IPR047057">
    <property type="entry name" value="MerR_fam"/>
</dbReference>
<name>A0A0G3WBM1_9CLOT</name>
<dbReference type="PANTHER" id="PTHR30204:SF69">
    <property type="entry name" value="MERR-FAMILY TRANSCRIPTIONAL REGULATOR"/>
    <property type="match status" value="1"/>
</dbReference>
<dbReference type="PANTHER" id="PTHR30204">
    <property type="entry name" value="REDOX-CYCLING DRUG-SENSING TRANSCRIPTIONAL ACTIVATOR SOXR"/>
    <property type="match status" value="1"/>
</dbReference>
<evidence type="ECO:0000256" key="3">
    <source>
        <dbReference type="ARBA" id="ARBA00023125"/>
    </source>
</evidence>
<evidence type="ECO:0000313" key="7">
    <source>
        <dbReference type="Proteomes" id="UP000035704"/>
    </source>
</evidence>
<dbReference type="AlphaFoldDB" id="A0A0G3WBM1"/>